<dbReference type="PANTHER" id="PTHR14237:SF34">
    <property type="entry name" value="MOSC DOMAIN PROTEIN (AFU_ORTHOLOGUE AFUA_2G07820)"/>
    <property type="match status" value="1"/>
</dbReference>
<dbReference type="GO" id="GO:0003824">
    <property type="term" value="F:catalytic activity"/>
    <property type="evidence" value="ECO:0007669"/>
    <property type="project" value="InterPro"/>
</dbReference>
<evidence type="ECO:0000313" key="2">
    <source>
        <dbReference type="EMBL" id="TVY48716.1"/>
    </source>
</evidence>
<evidence type="ECO:0000313" key="3">
    <source>
        <dbReference type="Proteomes" id="UP000443090"/>
    </source>
</evidence>
<dbReference type="InterPro" id="IPR005302">
    <property type="entry name" value="MoCF_Sase_C"/>
</dbReference>
<sequence>MNTFSNTEAATGPSTPLYALYAFFQSSPAIWSLIAVSSSIISYLFFAGPKIQSSSSKAQRAKAMKQAFKAIENRTIAPKNVEASKNVALSDTMQISKLWIYPIKSIRGCPVSHALLTREGFYSDRRFMLLRDLEETPRKLQNMHVPTYPSMSLFHTAIEGDTLIVSYRSPGTADPTGETLEVPLEPSNLESLEKLPIIMHSSPTTAYDMGAEYSKWFSDRFGFKVVLAYWGGNPRPVLGNLPDQPADQSRKKKNIVAETVSRIPVLRSLVGDDDDGIIAFNDCAPYLIINEKSVADVSTRLPEGMEMDHTKFRANIVVKGANAAFEEDFWGELTFGEDSNSTKIVLTGNCARCASLNVDYTTGEAGKGPDGEILKLLQKDRRVDAGTKYSPIFGRYGFAGRESEGRVLSVGDEVLVSRKNDERTVFYWPGISSA</sequence>
<dbReference type="GO" id="GO:0030151">
    <property type="term" value="F:molybdenum ion binding"/>
    <property type="evidence" value="ECO:0007669"/>
    <property type="project" value="InterPro"/>
</dbReference>
<name>A0A8H8UHG2_9HELO</name>
<proteinExistence type="predicted"/>
<dbReference type="OrthoDB" id="17255at2759"/>
<feature type="domain" description="MOSC" evidence="1">
    <location>
        <begin position="244"/>
        <end position="417"/>
    </location>
</feature>
<dbReference type="PANTHER" id="PTHR14237">
    <property type="entry name" value="MOLYBDOPTERIN COFACTOR SULFURASE MOSC"/>
    <property type="match status" value="1"/>
</dbReference>
<dbReference type="Pfam" id="PF03473">
    <property type="entry name" value="MOSC"/>
    <property type="match status" value="1"/>
</dbReference>
<keyword evidence="3" id="KW-1185">Reference proteome</keyword>
<evidence type="ECO:0000259" key="1">
    <source>
        <dbReference type="PROSITE" id="PS51340"/>
    </source>
</evidence>
<accession>A0A8H8UHG2</accession>
<dbReference type="GO" id="GO:0030170">
    <property type="term" value="F:pyridoxal phosphate binding"/>
    <property type="evidence" value="ECO:0007669"/>
    <property type="project" value="InterPro"/>
</dbReference>
<dbReference type="InterPro" id="IPR011037">
    <property type="entry name" value="Pyrv_Knase-like_insert_dom_sf"/>
</dbReference>
<dbReference type="Pfam" id="PF03476">
    <property type="entry name" value="MOSC_N"/>
    <property type="match status" value="1"/>
</dbReference>
<reference evidence="2 3" key="1">
    <citation type="submission" date="2018-05" db="EMBL/GenBank/DDBJ databases">
        <title>Genome sequencing and assembly of the regulated plant pathogen Lachnellula willkommii and related sister species for the development of diagnostic species identification markers.</title>
        <authorList>
            <person name="Giroux E."/>
            <person name="Bilodeau G."/>
        </authorList>
    </citation>
    <scope>NUCLEOTIDE SEQUENCE [LARGE SCALE GENOMIC DNA]</scope>
    <source>
        <strain evidence="2 3">CBS 160.35</strain>
    </source>
</reference>
<dbReference type="EMBL" id="QGMI01000036">
    <property type="protein sequence ID" value="TVY48716.1"/>
    <property type="molecule type" value="Genomic_DNA"/>
</dbReference>
<dbReference type="PROSITE" id="PS51340">
    <property type="entry name" value="MOSC"/>
    <property type="match status" value="1"/>
</dbReference>
<dbReference type="SUPFAM" id="SSF141673">
    <property type="entry name" value="MOSC N-terminal domain-like"/>
    <property type="match status" value="1"/>
</dbReference>
<dbReference type="Proteomes" id="UP000443090">
    <property type="component" value="Unassembled WGS sequence"/>
</dbReference>
<dbReference type="AlphaFoldDB" id="A0A8H8UHG2"/>
<comment type="caution">
    <text evidence="2">The sequence shown here is derived from an EMBL/GenBank/DDBJ whole genome shotgun (WGS) entry which is preliminary data.</text>
</comment>
<gene>
    <name evidence="2" type="primary">MARC2</name>
    <name evidence="2" type="ORF">LOCC1_G001408</name>
</gene>
<dbReference type="SUPFAM" id="SSF50800">
    <property type="entry name" value="PK beta-barrel domain-like"/>
    <property type="match status" value="1"/>
</dbReference>
<protein>
    <submittedName>
        <fullName evidence="2">Mitochondrial amidoxime reducing component</fullName>
    </submittedName>
</protein>
<dbReference type="InterPro" id="IPR005303">
    <property type="entry name" value="MOCOS_middle"/>
</dbReference>
<organism evidence="2 3">
    <name type="scientific">Lachnellula occidentalis</name>
    <dbReference type="NCBI Taxonomy" id="215460"/>
    <lineage>
        <taxon>Eukaryota</taxon>
        <taxon>Fungi</taxon>
        <taxon>Dikarya</taxon>
        <taxon>Ascomycota</taxon>
        <taxon>Pezizomycotina</taxon>
        <taxon>Leotiomycetes</taxon>
        <taxon>Helotiales</taxon>
        <taxon>Lachnaceae</taxon>
        <taxon>Lachnellula</taxon>
    </lineage>
</organism>